<sequence length="97" mass="11358">MKLFVTTITVINTNWGYSRSYSDYSKIDSAKADMHCISTLESQNHDSELDNEFVSDLPYEFQNRFNNIYFRDPETFVDWANSVPNLRAFVTRTEVEA</sequence>
<dbReference type="EMBL" id="MZ398241">
    <property type="protein sequence ID" value="QYC96750.1"/>
    <property type="molecule type" value="Genomic_DNA"/>
</dbReference>
<accession>A0AC61NA50</accession>
<name>A0AC61NA50_9CAUD</name>
<dbReference type="Proteomes" id="UP000826964">
    <property type="component" value="Segment"/>
</dbReference>
<evidence type="ECO:0000313" key="2">
    <source>
        <dbReference type="Proteomes" id="UP000826964"/>
    </source>
</evidence>
<keyword evidence="2" id="KW-1185">Reference proteome</keyword>
<reference evidence="1" key="1">
    <citation type="submission" date="2021-06" db="EMBL/GenBank/DDBJ databases">
        <authorList>
            <person name="Tian F."/>
            <person name="Li J."/>
            <person name="Li F."/>
            <person name="Tong Y."/>
        </authorList>
    </citation>
    <scope>NUCLEOTIDE SEQUENCE</scope>
</reference>
<evidence type="ECO:0000313" key="1">
    <source>
        <dbReference type="EMBL" id="QYC96750.1"/>
    </source>
</evidence>
<organism evidence="1 2">
    <name type="scientific">Stenotrophomonas phage BUCT626</name>
    <dbReference type="NCBI Taxonomy" id="2860376"/>
    <lineage>
        <taxon>Viruses</taxon>
        <taxon>Duplodnaviria</taxon>
        <taxon>Heunggongvirae</taxon>
        <taxon>Uroviricota</taxon>
        <taxon>Caudoviricetes</taxon>
        <taxon>Beaumontvirinae</taxon>
        <taxon>Bixiavirus</taxon>
        <taxon>Bixiavirus BUCT626</taxon>
    </lineage>
</organism>
<protein>
    <submittedName>
        <fullName evidence="1">Uncharacterized protein</fullName>
    </submittedName>
</protein>
<proteinExistence type="predicted"/>